<keyword evidence="8" id="KW-0472">Membrane</keyword>
<dbReference type="Proteomes" id="UP000286921">
    <property type="component" value="Unassembled WGS sequence"/>
</dbReference>
<comment type="similarity">
    <text evidence="2 7">Belongs to the cytochrome P450 family.</text>
</comment>
<dbReference type="GO" id="GO:0005506">
    <property type="term" value="F:iron ion binding"/>
    <property type="evidence" value="ECO:0007669"/>
    <property type="project" value="InterPro"/>
</dbReference>
<dbReference type="AlphaFoldDB" id="A0A401KPV5"/>
<dbReference type="GO" id="GO:0032259">
    <property type="term" value="P:methylation"/>
    <property type="evidence" value="ECO:0007669"/>
    <property type="project" value="UniProtKB-KW"/>
</dbReference>
<keyword evidence="9" id="KW-0489">Methyltransferase</keyword>
<evidence type="ECO:0000256" key="7">
    <source>
        <dbReference type="RuleBase" id="RU000461"/>
    </source>
</evidence>
<keyword evidence="10" id="KW-1185">Reference proteome</keyword>
<evidence type="ECO:0000256" key="4">
    <source>
        <dbReference type="ARBA" id="ARBA00023002"/>
    </source>
</evidence>
<dbReference type="GO" id="GO:0020037">
    <property type="term" value="F:heme binding"/>
    <property type="evidence" value="ECO:0007669"/>
    <property type="project" value="InterPro"/>
</dbReference>
<dbReference type="InterPro" id="IPR050121">
    <property type="entry name" value="Cytochrome_P450_monoxygenase"/>
</dbReference>
<gene>
    <name evidence="9" type="ORF">AAWM_04154</name>
</gene>
<dbReference type="SUPFAM" id="SSF48264">
    <property type="entry name" value="Cytochrome P450"/>
    <property type="match status" value="1"/>
</dbReference>
<dbReference type="PRINTS" id="PR00463">
    <property type="entry name" value="EP450I"/>
</dbReference>
<dbReference type="InterPro" id="IPR002401">
    <property type="entry name" value="Cyt_P450_E_grp-I"/>
</dbReference>
<reference evidence="9 10" key="1">
    <citation type="submission" date="2016-09" db="EMBL/GenBank/DDBJ databases">
        <title>Aspergillus awamori IFM 58123T.</title>
        <authorList>
            <person name="Kusuya Y."/>
            <person name="Shimizu M."/>
            <person name="Takahashi H."/>
            <person name="Yaguchi T."/>
        </authorList>
    </citation>
    <scope>NUCLEOTIDE SEQUENCE [LARGE SCALE GENOMIC DNA]</scope>
    <source>
        <strain evidence="9 10">IFM 58123</strain>
    </source>
</reference>
<keyword evidence="7" id="KW-0503">Monooxygenase</keyword>
<evidence type="ECO:0000256" key="2">
    <source>
        <dbReference type="ARBA" id="ARBA00010617"/>
    </source>
</evidence>
<keyword evidence="5 6" id="KW-0408">Iron</keyword>
<protein>
    <submittedName>
        <fullName evidence="9">Pisatin demethylase</fullName>
    </submittedName>
</protein>
<evidence type="ECO:0000313" key="9">
    <source>
        <dbReference type="EMBL" id="GCB21269.1"/>
    </source>
</evidence>
<comment type="caution">
    <text evidence="9">The sequence shown here is derived from an EMBL/GenBank/DDBJ whole genome shotgun (WGS) entry which is preliminary data.</text>
</comment>
<dbReference type="PANTHER" id="PTHR24305">
    <property type="entry name" value="CYTOCHROME P450"/>
    <property type="match status" value="1"/>
</dbReference>
<dbReference type="STRING" id="105351.A0A401KPV5"/>
<dbReference type="PROSITE" id="PS00086">
    <property type="entry name" value="CYTOCHROME_P450"/>
    <property type="match status" value="1"/>
</dbReference>
<sequence length="503" mass="56584">MIDWPLFEEARGLLMHPIPAAAIAISTALLYALCLSLLTAYKQPLASVPGPLLAKFTALYRPWLVAKGNAPEAYRELHRRYGHIVRTGPETVDISDPAALSVVYGISSGFLKSAYYDVSSPLYEDSPMASMFSVRDPAQHRALRRPVAQKFSMSSVKLMEPLVNECNEIFLRAMKSLEGQPVDLSTWLQWYAFDVIGAISFQRRFGFMEEQRDINGMIGAIDSGLHYASIIGQIPAVHPWVMGSRVVAKVLEMQPFFDIPNPLRTIVEYTQECMEQYNQKSASDHDGRPDFLSWLQAQEVQGKPMSHRDMINHLSNNLLAGSDTTAISLRAIIYYLVKSPRVYRKLQKEIDEADQAGKLSRYVAYGECLELEYLQAVMKEAMRCHPGVSFPLERVVPEGGADLCGVHLVAGTVVGINPAVLHHDTSIFGDDAGEFRPERWIESTEEQVKIMDRHLLTFGYGSRTCIGKNISMMEMGKLVPQLLRHFEIEWALDENEWRAGLEK</sequence>
<dbReference type="GO" id="GO:0008168">
    <property type="term" value="F:methyltransferase activity"/>
    <property type="evidence" value="ECO:0007669"/>
    <property type="project" value="UniProtKB-KW"/>
</dbReference>
<evidence type="ECO:0000256" key="6">
    <source>
        <dbReference type="PIRSR" id="PIRSR602401-1"/>
    </source>
</evidence>
<evidence type="ECO:0000256" key="5">
    <source>
        <dbReference type="ARBA" id="ARBA00023004"/>
    </source>
</evidence>
<evidence type="ECO:0000313" key="10">
    <source>
        <dbReference type="Proteomes" id="UP000286921"/>
    </source>
</evidence>
<name>A0A401KPV5_ASPAW</name>
<dbReference type="CDD" id="cd11060">
    <property type="entry name" value="CYP57A1-like"/>
    <property type="match status" value="1"/>
</dbReference>
<evidence type="ECO:0000256" key="8">
    <source>
        <dbReference type="SAM" id="Phobius"/>
    </source>
</evidence>
<dbReference type="GO" id="GO:0004497">
    <property type="term" value="F:monooxygenase activity"/>
    <property type="evidence" value="ECO:0007669"/>
    <property type="project" value="UniProtKB-KW"/>
</dbReference>
<keyword evidence="4 7" id="KW-0560">Oxidoreductase</keyword>
<keyword evidence="3 6" id="KW-0479">Metal-binding</keyword>
<dbReference type="Gene3D" id="1.10.630.10">
    <property type="entry name" value="Cytochrome P450"/>
    <property type="match status" value="1"/>
</dbReference>
<keyword evidence="8" id="KW-0812">Transmembrane</keyword>
<evidence type="ECO:0000256" key="1">
    <source>
        <dbReference type="ARBA" id="ARBA00001971"/>
    </source>
</evidence>
<keyword evidence="8" id="KW-1133">Transmembrane helix</keyword>
<feature type="transmembrane region" description="Helical" evidence="8">
    <location>
        <begin position="20"/>
        <end position="41"/>
    </location>
</feature>
<feature type="binding site" description="axial binding residue" evidence="6">
    <location>
        <position position="465"/>
    </location>
    <ligand>
        <name>heme</name>
        <dbReference type="ChEBI" id="CHEBI:30413"/>
    </ligand>
    <ligandPart>
        <name>Fe</name>
        <dbReference type="ChEBI" id="CHEBI:18248"/>
    </ligandPart>
</feature>
<dbReference type="Pfam" id="PF00067">
    <property type="entry name" value="p450"/>
    <property type="match status" value="1"/>
</dbReference>
<keyword evidence="6 7" id="KW-0349">Heme</keyword>
<accession>A0A401KPV5</accession>
<dbReference type="InterPro" id="IPR001128">
    <property type="entry name" value="Cyt_P450"/>
</dbReference>
<keyword evidence="9" id="KW-0808">Transferase</keyword>
<organism evidence="9 10">
    <name type="scientific">Aspergillus awamori</name>
    <name type="common">Black koji mold</name>
    <dbReference type="NCBI Taxonomy" id="105351"/>
    <lineage>
        <taxon>Eukaryota</taxon>
        <taxon>Fungi</taxon>
        <taxon>Dikarya</taxon>
        <taxon>Ascomycota</taxon>
        <taxon>Pezizomycotina</taxon>
        <taxon>Eurotiomycetes</taxon>
        <taxon>Eurotiomycetidae</taxon>
        <taxon>Eurotiales</taxon>
        <taxon>Aspergillaceae</taxon>
        <taxon>Aspergillus</taxon>
    </lineage>
</organism>
<dbReference type="PANTHER" id="PTHR24305:SF232">
    <property type="entry name" value="P450, PUTATIVE (EUROFUNG)-RELATED"/>
    <property type="match status" value="1"/>
</dbReference>
<dbReference type="InterPro" id="IPR036396">
    <property type="entry name" value="Cyt_P450_sf"/>
</dbReference>
<evidence type="ECO:0000256" key="3">
    <source>
        <dbReference type="ARBA" id="ARBA00022723"/>
    </source>
</evidence>
<dbReference type="InterPro" id="IPR017972">
    <property type="entry name" value="Cyt_P450_CS"/>
</dbReference>
<dbReference type="GO" id="GO:0016705">
    <property type="term" value="F:oxidoreductase activity, acting on paired donors, with incorporation or reduction of molecular oxygen"/>
    <property type="evidence" value="ECO:0007669"/>
    <property type="project" value="InterPro"/>
</dbReference>
<dbReference type="PRINTS" id="PR00385">
    <property type="entry name" value="P450"/>
</dbReference>
<proteinExistence type="inferred from homology"/>
<dbReference type="EMBL" id="BDHI01000007">
    <property type="protein sequence ID" value="GCB21269.1"/>
    <property type="molecule type" value="Genomic_DNA"/>
</dbReference>
<comment type="cofactor">
    <cofactor evidence="1 6">
        <name>heme</name>
        <dbReference type="ChEBI" id="CHEBI:30413"/>
    </cofactor>
</comment>